<name>A0A494XLV5_9BURK</name>
<comment type="similarity">
    <text evidence="1">Belongs to the LysR transcriptional regulatory family.</text>
</comment>
<dbReference type="GO" id="GO:0003700">
    <property type="term" value="F:DNA-binding transcription factor activity"/>
    <property type="evidence" value="ECO:0007669"/>
    <property type="project" value="InterPro"/>
</dbReference>
<evidence type="ECO:0000256" key="2">
    <source>
        <dbReference type="ARBA" id="ARBA00023015"/>
    </source>
</evidence>
<dbReference type="Proteomes" id="UP000280434">
    <property type="component" value="Unassembled WGS sequence"/>
</dbReference>
<dbReference type="GO" id="GO:0006351">
    <property type="term" value="P:DNA-templated transcription"/>
    <property type="evidence" value="ECO:0007669"/>
    <property type="project" value="TreeGrafter"/>
</dbReference>
<evidence type="ECO:0000313" key="7">
    <source>
        <dbReference type="Proteomes" id="UP000280434"/>
    </source>
</evidence>
<feature type="domain" description="HTH lysR-type" evidence="5">
    <location>
        <begin position="2"/>
        <end position="59"/>
    </location>
</feature>
<protein>
    <submittedName>
        <fullName evidence="6">LysR family transcriptional regulator</fullName>
    </submittedName>
</protein>
<dbReference type="InterPro" id="IPR036388">
    <property type="entry name" value="WH-like_DNA-bd_sf"/>
</dbReference>
<dbReference type="GO" id="GO:0043565">
    <property type="term" value="F:sequence-specific DNA binding"/>
    <property type="evidence" value="ECO:0007669"/>
    <property type="project" value="TreeGrafter"/>
</dbReference>
<dbReference type="Gene3D" id="1.10.10.10">
    <property type="entry name" value="Winged helix-like DNA-binding domain superfamily/Winged helix DNA-binding domain"/>
    <property type="match status" value="1"/>
</dbReference>
<keyword evidence="7" id="KW-1185">Reference proteome</keyword>
<organism evidence="6 7">
    <name type="scientific">Trinickia fusca</name>
    <dbReference type="NCBI Taxonomy" id="2419777"/>
    <lineage>
        <taxon>Bacteria</taxon>
        <taxon>Pseudomonadati</taxon>
        <taxon>Pseudomonadota</taxon>
        <taxon>Betaproteobacteria</taxon>
        <taxon>Burkholderiales</taxon>
        <taxon>Burkholderiaceae</taxon>
        <taxon>Trinickia</taxon>
    </lineage>
</organism>
<gene>
    <name evidence="6" type="ORF">D7S89_09860</name>
</gene>
<keyword evidence="3" id="KW-0238">DNA-binding</keyword>
<evidence type="ECO:0000256" key="3">
    <source>
        <dbReference type="ARBA" id="ARBA00023125"/>
    </source>
</evidence>
<reference evidence="6 7" key="1">
    <citation type="submission" date="2018-10" db="EMBL/GenBank/DDBJ databases">
        <title>Paraburkholderia sp. 7MK8-2, isolated from soil.</title>
        <authorList>
            <person name="Gao Z.-H."/>
            <person name="Qiu L.-H."/>
        </authorList>
    </citation>
    <scope>NUCLEOTIDE SEQUENCE [LARGE SCALE GENOMIC DNA]</scope>
    <source>
        <strain evidence="6 7">7MK8-2</strain>
    </source>
</reference>
<dbReference type="Pfam" id="PF03466">
    <property type="entry name" value="LysR_substrate"/>
    <property type="match status" value="1"/>
</dbReference>
<sequence>MFDWENLRHFLAVGRAGTLSGAARSLRVDHATVSRRLAALEDELKVALVERLPRACRLTPAGIQVFEQAKAMEAAAFAVERHTRASQAPLSGKVTLSAPPVLVTHFLATRLADFQTAYPGIQLSITAEARQVSLTRREADVALRLVRPKESSNVIRRIGRMPFALYASRRYSALSEPSRWTFIAYDEQFADMPQQQWLLNIAGQRPVSCELSDISSHLIAARAGAGVAGLPCFLGDTDKQLVRVDDQGAPFARDIWLVTHRDLRRSETVRAVMDYLSEAFRSDTAFGEAG</sequence>
<keyword evidence="4" id="KW-0804">Transcription</keyword>
<evidence type="ECO:0000256" key="4">
    <source>
        <dbReference type="ARBA" id="ARBA00023163"/>
    </source>
</evidence>
<dbReference type="InterPro" id="IPR000847">
    <property type="entry name" value="LysR_HTH_N"/>
</dbReference>
<evidence type="ECO:0000256" key="1">
    <source>
        <dbReference type="ARBA" id="ARBA00009437"/>
    </source>
</evidence>
<accession>A0A494XLV5</accession>
<dbReference type="RefSeq" id="WP_121277488.1">
    <property type="nucleotide sequence ID" value="NZ_RBZV01000003.1"/>
</dbReference>
<keyword evidence="2" id="KW-0805">Transcription regulation</keyword>
<dbReference type="InterPro" id="IPR036390">
    <property type="entry name" value="WH_DNA-bd_sf"/>
</dbReference>
<evidence type="ECO:0000259" key="5">
    <source>
        <dbReference type="PROSITE" id="PS50931"/>
    </source>
</evidence>
<dbReference type="OrthoDB" id="8579932at2"/>
<dbReference type="InterPro" id="IPR005119">
    <property type="entry name" value="LysR_subst-bd"/>
</dbReference>
<comment type="caution">
    <text evidence="6">The sequence shown here is derived from an EMBL/GenBank/DDBJ whole genome shotgun (WGS) entry which is preliminary data.</text>
</comment>
<evidence type="ECO:0000313" key="6">
    <source>
        <dbReference type="EMBL" id="RKP49099.1"/>
    </source>
</evidence>
<dbReference type="PANTHER" id="PTHR30537:SF3">
    <property type="entry name" value="TRANSCRIPTIONAL REGULATORY PROTEIN"/>
    <property type="match status" value="1"/>
</dbReference>
<dbReference type="AlphaFoldDB" id="A0A494XLV5"/>
<dbReference type="InterPro" id="IPR058163">
    <property type="entry name" value="LysR-type_TF_proteobact-type"/>
</dbReference>
<dbReference type="EMBL" id="RBZV01000003">
    <property type="protein sequence ID" value="RKP49099.1"/>
    <property type="molecule type" value="Genomic_DNA"/>
</dbReference>
<proteinExistence type="inferred from homology"/>
<dbReference type="PROSITE" id="PS50931">
    <property type="entry name" value="HTH_LYSR"/>
    <property type="match status" value="1"/>
</dbReference>
<dbReference type="Gene3D" id="3.40.190.290">
    <property type="match status" value="1"/>
</dbReference>
<dbReference type="PANTHER" id="PTHR30537">
    <property type="entry name" value="HTH-TYPE TRANSCRIPTIONAL REGULATOR"/>
    <property type="match status" value="1"/>
</dbReference>
<dbReference type="SUPFAM" id="SSF46785">
    <property type="entry name" value="Winged helix' DNA-binding domain"/>
    <property type="match status" value="1"/>
</dbReference>
<dbReference type="SUPFAM" id="SSF53850">
    <property type="entry name" value="Periplasmic binding protein-like II"/>
    <property type="match status" value="1"/>
</dbReference>
<dbReference type="Pfam" id="PF00126">
    <property type="entry name" value="HTH_1"/>
    <property type="match status" value="1"/>
</dbReference>